<reference evidence="6" key="2">
    <citation type="submission" date="2015-01" db="EMBL/GenBank/DDBJ databases">
        <title>Evolutionary Origins and Diversification of the Mycorrhizal Mutualists.</title>
        <authorList>
            <consortium name="DOE Joint Genome Institute"/>
            <consortium name="Mycorrhizal Genomics Consortium"/>
            <person name="Kohler A."/>
            <person name="Kuo A."/>
            <person name="Nagy L.G."/>
            <person name="Floudas D."/>
            <person name="Copeland A."/>
            <person name="Barry K.W."/>
            <person name="Cichocki N."/>
            <person name="Veneault-Fourrey C."/>
            <person name="LaButti K."/>
            <person name="Lindquist E.A."/>
            <person name="Lipzen A."/>
            <person name="Lundell T."/>
            <person name="Morin E."/>
            <person name="Murat C."/>
            <person name="Riley R."/>
            <person name="Ohm R."/>
            <person name="Sun H."/>
            <person name="Tunlid A."/>
            <person name="Henrissat B."/>
            <person name="Grigoriev I.V."/>
            <person name="Hibbett D.S."/>
            <person name="Martin F."/>
        </authorList>
    </citation>
    <scope>NUCLEOTIDE SEQUENCE [LARGE SCALE GENOMIC DNA]</scope>
    <source>
        <strain evidence="6">MUT 4182</strain>
    </source>
</reference>
<dbReference type="PANTHER" id="PTHR11808:SF35">
    <property type="entry name" value="CYSTATHIONINE GAMMA-SYNTHASE (AFU_ORTHOLOGUE AFUA_7G01590)"/>
    <property type="match status" value="1"/>
</dbReference>
<dbReference type="GO" id="GO:0019346">
    <property type="term" value="P:transsulfuration"/>
    <property type="evidence" value="ECO:0007669"/>
    <property type="project" value="InterPro"/>
</dbReference>
<dbReference type="PANTHER" id="PTHR11808">
    <property type="entry name" value="TRANS-SULFURATION ENZYME FAMILY MEMBER"/>
    <property type="match status" value="1"/>
</dbReference>
<organism evidence="5 6">
    <name type="scientific">Tulasnella calospora MUT 4182</name>
    <dbReference type="NCBI Taxonomy" id="1051891"/>
    <lineage>
        <taxon>Eukaryota</taxon>
        <taxon>Fungi</taxon>
        <taxon>Dikarya</taxon>
        <taxon>Basidiomycota</taxon>
        <taxon>Agaricomycotina</taxon>
        <taxon>Agaricomycetes</taxon>
        <taxon>Cantharellales</taxon>
        <taxon>Tulasnellaceae</taxon>
        <taxon>Tulasnella</taxon>
    </lineage>
</organism>
<dbReference type="InterPro" id="IPR015424">
    <property type="entry name" value="PyrdxlP-dep_Trfase"/>
</dbReference>
<reference evidence="5 6" key="1">
    <citation type="submission" date="2014-04" db="EMBL/GenBank/DDBJ databases">
        <authorList>
            <consortium name="DOE Joint Genome Institute"/>
            <person name="Kuo A."/>
            <person name="Girlanda M."/>
            <person name="Perotto S."/>
            <person name="Kohler A."/>
            <person name="Nagy L.G."/>
            <person name="Floudas D."/>
            <person name="Copeland A."/>
            <person name="Barry K.W."/>
            <person name="Cichocki N."/>
            <person name="Veneault-Fourrey C."/>
            <person name="LaButti K."/>
            <person name="Lindquist E.A."/>
            <person name="Lipzen A."/>
            <person name="Lundell T."/>
            <person name="Morin E."/>
            <person name="Murat C."/>
            <person name="Sun H."/>
            <person name="Tunlid A."/>
            <person name="Henrissat B."/>
            <person name="Grigoriev I.V."/>
            <person name="Hibbett D.S."/>
            <person name="Martin F."/>
            <person name="Nordberg H.P."/>
            <person name="Cantor M.N."/>
            <person name="Hua S.X."/>
        </authorList>
    </citation>
    <scope>NUCLEOTIDE SEQUENCE [LARGE SCALE GENOMIC DNA]</scope>
    <source>
        <strain evidence="5 6">MUT 4182</strain>
    </source>
</reference>
<gene>
    <name evidence="5" type="ORF">M407DRAFT_156709</name>
</gene>
<comment type="similarity">
    <text evidence="4">Belongs to the trans-sulfuration enzymes family.</text>
</comment>
<evidence type="ECO:0000256" key="3">
    <source>
        <dbReference type="PIRSR" id="PIRSR001434-2"/>
    </source>
</evidence>
<proteinExistence type="inferred from homology"/>
<dbReference type="Pfam" id="PF01053">
    <property type="entry name" value="Cys_Met_Meta_PP"/>
    <property type="match status" value="1"/>
</dbReference>
<dbReference type="Proteomes" id="UP000054248">
    <property type="component" value="Unassembled WGS sequence"/>
</dbReference>
<protein>
    <recommendedName>
        <fullName evidence="7">Cystathionine gamma-synthase</fullName>
    </recommendedName>
</protein>
<keyword evidence="2 3" id="KW-0663">Pyridoxal phosphate</keyword>
<dbReference type="STRING" id="1051891.A0A0C3QR59"/>
<keyword evidence="6" id="KW-1185">Reference proteome</keyword>
<dbReference type="InterPro" id="IPR015422">
    <property type="entry name" value="PyrdxlP-dep_Trfase_small"/>
</dbReference>
<dbReference type="AlphaFoldDB" id="A0A0C3QR59"/>
<dbReference type="InterPro" id="IPR000277">
    <property type="entry name" value="Cys/Met-Metab_PyrdxlP-dep_enz"/>
</dbReference>
<evidence type="ECO:0000313" key="6">
    <source>
        <dbReference type="Proteomes" id="UP000054248"/>
    </source>
</evidence>
<dbReference type="GO" id="GO:0005737">
    <property type="term" value="C:cytoplasm"/>
    <property type="evidence" value="ECO:0007669"/>
    <property type="project" value="TreeGrafter"/>
</dbReference>
<dbReference type="PIRSF" id="PIRSF001434">
    <property type="entry name" value="CGS"/>
    <property type="match status" value="1"/>
</dbReference>
<evidence type="ECO:0000256" key="2">
    <source>
        <dbReference type="ARBA" id="ARBA00022898"/>
    </source>
</evidence>
<dbReference type="HOGENOM" id="CLU_018986_3_0_1"/>
<evidence type="ECO:0000256" key="1">
    <source>
        <dbReference type="ARBA" id="ARBA00001933"/>
    </source>
</evidence>
<accession>A0A0C3QR59</accession>
<sequence length="398" mass="43346">MSPPEIADLGLGSLLLHADDTPNEQSISPAISLSTTFRQQEGFDLETQWDPADPKRHVYSRYTTPISIRLEKVLGTILKGDAITYASGLQAANAAITHYNPRRVAITKGYMGVHHILDIHKRSAPNLTVIDLDEDYQEGDLAWVETPVNPTGEARNLKHYADKIHAVGGKLVVDATFGPPPLQDPFEFGADCVFHSGTKYLGGHSDLLAGVLVVKESDVWKQLFEDRVNLGGVMGSMESWLLLRSLRTLHLRVPRQSQTAQQLVNWLDTVSRVPKGEEFEGIPGGTLTKVHHASLQPVDRGGPGLGPNGFDVSKQMPGGYSASFSIILGDANQAKSLPFRTRLFAPATSLGGVESLLEQRVMADPKEDPRLVRLSVGLEEVEDLKADLRQALKAVASS</sequence>
<dbReference type="EMBL" id="KN822974">
    <property type="protein sequence ID" value="KIO30204.1"/>
    <property type="molecule type" value="Genomic_DNA"/>
</dbReference>
<dbReference type="Gene3D" id="3.90.1150.10">
    <property type="entry name" value="Aspartate Aminotransferase, domain 1"/>
    <property type="match status" value="1"/>
</dbReference>
<dbReference type="OrthoDB" id="3512640at2759"/>
<dbReference type="GO" id="GO:0030170">
    <property type="term" value="F:pyridoxal phosphate binding"/>
    <property type="evidence" value="ECO:0007669"/>
    <property type="project" value="InterPro"/>
</dbReference>
<dbReference type="InterPro" id="IPR015421">
    <property type="entry name" value="PyrdxlP-dep_Trfase_major"/>
</dbReference>
<evidence type="ECO:0008006" key="7">
    <source>
        <dbReference type="Google" id="ProtNLM"/>
    </source>
</evidence>
<dbReference type="GO" id="GO:0016846">
    <property type="term" value="F:carbon-sulfur lyase activity"/>
    <property type="evidence" value="ECO:0007669"/>
    <property type="project" value="TreeGrafter"/>
</dbReference>
<comment type="cofactor">
    <cofactor evidence="1 4">
        <name>pyridoxal 5'-phosphate</name>
        <dbReference type="ChEBI" id="CHEBI:597326"/>
    </cofactor>
</comment>
<dbReference type="SUPFAM" id="SSF53383">
    <property type="entry name" value="PLP-dependent transferases"/>
    <property type="match status" value="1"/>
</dbReference>
<name>A0A0C3QR59_9AGAM</name>
<evidence type="ECO:0000256" key="4">
    <source>
        <dbReference type="RuleBase" id="RU362118"/>
    </source>
</evidence>
<evidence type="ECO:0000313" key="5">
    <source>
        <dbReference type="EMBL" id="KIO30204.1"/>
    </source>
</evidence>
<feature type="modified residue" description="N6-(pyridoxal phosphate)lysine" evidence="3">
    <location>
        <position position="199"/>
    </location>
</feature>
<dbReference type="Gene3D" id="3.40.640.10">
    <property type="entry name" value="Type I PLP-dependent aspartate aminotransferase-like (Major domain)"/>
    <property type="match status" value="1"/>
</dbReference>